<evidence type="ECO:0000313" key="2">
    <source>
        <dbReference type="EMBL" id="KAH3773014.1"/>
    </source>
</evidence>
<organism evidence="2 3">
    <name type="scientific">Dreissena polymorpha</name>
    <name type="common">Zebra mussel</name>
    <name type="synonym">Mytilus polymorpha</name>
    <dbReference type="NCBI Taxonomy" id="45954"/>
    <lineage>
        <taxon>Eukaryota</taxon>
        <taxon>Metazoa</taxon>
        <taxon>Spiralia</taxon>
        <taxon>Lophotrochozoa</taxon>
        <taxon>Mollusca</taxon>
        <taxon>Bivalvia</taxon>
        <taxon>Autobranchia</taxon>
        <taxon>Heteroconchia</taxon>
        <taxon>Euheterodonta</taxon>
        <taxon>Imparidentia</taxon>
        <taxon>Neoheterodontei</taxon>
        <taxon>Myida</taxon>
        <taxon>Dreissenoidea</taxon>
        <taxon>Dreissenidae</taxon>
        <taxon>Dreissena</taxon>
    </lineage>
</organism>
<accession>A0A9D4IH20</accession>
<evidence type="ECO:0000256" key="1">
    <source>
        <dbReference type="SAM" id="MobiDB-lite"/>
    </source>
</evidence>
<evidence type="ECO:0000313" key="3">
    <source>
        <dbReference type="Proteomes" id="UP000828390"/>
    </source>
</evidence>
<dbReference type="EMBL" id="JAIWYP010000009">
    <property type="protein sequence ID" value="KAH3773014.1"/>
    <property type="molecule type" value="Genomic_DNA"/>
</dbReference>
<dbReference type="Proteomes" id="UP000828390">
    <property type="component" value="Unassembled WGS sequence"/>
</dbReference>
<name>A0A9D4IH20_DREPO</name>
<keyword evidence="3" id="KW-1185">Reference proteome</keyword>
<gene>
    <name evidence="2" type="ORF">DPMN_174362</name>
</gene>
<protein>
    <submittedName>
        <fullName evidence="2">Uncharacterized protein</fullName>
    </submittedName>
</protein>
<feature type="compositionally biased region" description="Basic and acidic residues" evidence="1">
    <location>
        <begin position="273"/>
        <end position="298"/>
    </location>
</feature>
<reference evidence="2" key="1">
    <citation type="journal article" date="2019" name="bioRxiv">
        <title>The Genome of the Zebra Mussel, Dreissena polymorpha: A Resource for Invasive Species Research.</title>
        <authorList>
            <person name="McCartney M.A."/>
            <person name="Auch B."/>
            <person name="Kono T."/>
            <person name="Mallez S."/>
            <person name="Zhang Y."/>
            <person name="Obille A."/>
            <person name="Becker A."/>
            <person name="Abrahante J.E."/>
            <person name="Garbe J."/>
            <person name="Badalamenti J.P."/>
            <person name="Herman A."/>
            <person name="Mangelson H."/>
            <person name="Liachko I."/>
            <person name="Sullivan S."/>
            <person name="Sone E.D."/>
            <person name="Koren S."/>
            <person name="Silverstein K.A.T."/>
            <person name="Beckman K.B."/>
            <person name="Gohl D.M."/>
        </authorList>
    </citation>
    <scope>NUCLEOTIDE SEQUENCE</scope>
    <source>
        <strain evidence="2">Duluth1</strain>
        <tissue evidence="2">Whole animal</tissue>
    </source>
</reference>
<comment type="caution">
    <text evidence="2">The sequence shown here is derived from an EMBL/GenBank/DDBJ whole genome shotgun (WGS) entry which is preliminary data.</text>
</comment>
<proteinExistence type="predicted"/>
<reference evidence="2" key="2">
    <citation type="submission" date="2020-11" db="EMBL/GenBank/DDBJ databases">
        <authorList>
            <person name="McCartney M.A."/>
            <person name="Auch B."/>
            <person name="Kono T."/>
            <person name="Mallez S."/>
            <person name="Becker A."/>
            <person name="Gohl D.M."/>
            <person name="Silverstein K.A.T."/>
            <person name="Koren S."/>
            <person name="Bechman K.B."/>
            <person name="Herman A."/>
            <person name="Abrahante J.E."/>
            <person name="Garbe J."/>
        </authorList>
    </citation>
    <scope>NUCLEOTIDE SEQUENCE</scope>
    <source>
        <strain evidence="2">Duluth1</strain>
        <tissue evidence="2">Whole animal</tissue>
    </source>
</reference>
<sequence length="298" mass="34339">MKTHGKPELSENRTIPPVPRPSGLQRVYCNIHKTNVLIKFHDDWTIHVTSREKDPSPPGGHVFLPIQTICELNRCIKETNVLTKFHKDWAKNVSYRLFTCFHYIHIEKTGPPPGSHVFQMITTICELAKNVTSRVKKTPPPGRHVFFYRSKPFSNSTVVSMFTCFHYTHIKKLPRPLAAMFFSPIWTIFKLVRDINETNLLTKFHDDWANIVTSRVFKRNTSPPPGGHTNILTKLHEDWTSNATSTVFTIFELKMWPLECSQSTMLSTHARRTHDGRTTDARRTHDGRRAKGDPKSSP</sequence>
<dbReference type="AlphaFoldDB" id="A0A9D4IH20"/>
<feature type="region of interest" description="Disordered" evidence="1">
    <location>
        <begin position="267"/>
        <end position="298"/>
    </location>
</feature>